<evidence type="ECO:0000259" key="5">
    <source>
        <dbReference type="PROSITE" id="PS50110"/>
    </source>
</evidence>
<dbReference type="InterPro" id="IPR001789">
    <property type="entry name" value="Sig_transdc_resp-reg_receiver"/>
</dbReference>
<dbReference type="PRINTS" id="PR00038">
    <property type="entry name" value="HTHLUXR"/>
</dbReference>
<feature type="domain" description="Response regulatory" evidence="5">
    <location>
        <begin position="3"/>
        <end position="119"/>
    </location>
</feature>
<dbReference type="GO" id="GO:0003677">
    <property type="term" value="F:DNA binding"/>
    <property type="evidence" value="ECO:0007669"/>
    <property type="project" value="UniProtKB-KW"/>
</dbReference>
<dbReference type="AlphaFoldDB" id="A0A972FVG5"/>
<dbReference type="GO" id="GO:0006355">
    <property type="term" value="P:regulation of DNA-templated transcription"/>
    <property type="evidence" value="ECO:0007669"/>
    <property type="project" value="InterPro"/>
</dbReference>
<reference evidence="6" key="1">
    <citation type="submission" date="2020-02" db="EMBL/GenBank/DDBJ databases">
        <title>Flavobacterium sp. genome.</title>
        <authorList>
            <person name="Jung H.S."/>
            <person name="Baek J.H."/>
            <person name="Jeon C.O."/>
        </authorList>
    </citation>
    <scope>NUCLEOTIDE SEQUENCE</scope>
    <source>
        <strain evidence="6">SE-s28</strain>
    </source>
</reference>
<dbReference type="RefSeq" id="WP_169528529.1">
    <property type="nucleotide sequence ID" value="NZ_JAAMPU010000108.1"/>
</dbReference>
<organism evidence="6 7">
    <name type="scientific">Flavobacterium silvaticum</name>
    <dbReference type="NCBI Taxonomy" id="1852020"/>
    <lineage>
        <taxon>Bacteria</taxon>
        <taxon>Pseudomonadati</taxon>
        <taxon>Bacteroidota</taxon>
        <taxon>Flavobacteriia</taxon>
        <taxon>Flavobacteriales</taxon>
        <taxon>Flavobacteriaceae</taxon>
        <taxon>Flavobacterium</taxon>
    </lineage>
</organism>
<evidence type="ECO:0000313" key="6">
    <source>
        <dbReference type="EMBL" id="NMH29438.1"/>
    </source>
</evidence>
<dbReference type="GO" id="GO:0000160">
    <property type="term" value="P:phosphorelay signal transduction system"/>
    <property type="evidence" value="ECO:0007669"/>
    <property type="project" value="InterPro"/>
</dbReference>
<sequence length="205" mass="23308">MITIAIAEDHQSLIDGIRLYIEPEDDMHIVGEANDGEKLIELVRLKQPRIVITDIRMPKCDGIAATKIIKKEFPHTSVIAFSMFDQPEAVSQMKQAGASGYIMKNSPLKKLLEAIRAVAVNKEFYDDSISAKNEHTKEEILLSQREREILRLIGEGMTSMEIANTLFIGKTTVDTHRKNILRKIQIHGKTDLIRFAVERKYDFNS</sequence>
<feature type="domain" description="HTH luxR-type" evidence="4">
    <location>
        <begin position="135"/>
        <end position="200"/>
    </location>
</feature>
<evidence type="ECO:0000256" key="1">
    <source>
        <dbReference type="ARBA" id="ARBA00022553"/>
    </source>
</evidence>
<dbReference type="InterPro" id="IPR000792">
    <property type="entry name" value="Tscrpt_reg_LuxR_C"/>
</dbReference>
<evidence type="ECO:0000259" key="4">
    <source>
        <dbReference type="PROSITE" id="PS50043"/>
    </source>
</evidence>
<dbReference type="InterPro" id="IPR039420">
    <property type="entry name" value="WalR-like"/>
</dbReference>
<dbReference type="PROSITE" id="PS50043">
    <property type="entry name" value="HTH_LUXR_2"/>
    <property type="match status" value="1"/>
</dbReference>
<keyword evidence="2" id="KW-0238">DNA-binding</keyword>
<evidence type="ECO:0000256" key="3">
    <source>
        <dbReference type="PROSITE-ProRule" id="PRU00169"/>
    </source>
</evidence>
<dbReference type="SUPFAM" id="SSF46894">
    <property type="entry name" value="C-terminal effector domain of the bipartite response regulators"/>
    <property type="match status" value="1"/>
</dbReference>
<dbReference type="InterPro" id="IPR058245">
    <property type="entry name" value="NreC/VraR/RcsB-like_REC"/>
</dbReference>
<dbReference type="InterPro" id="IPR011006">
    <property type="entry name" value="CheY-like_superfamily"/>
</dbReference>
<dbReference type="SUPFAM" id="SSF52172">
    <property type="entry name" value="CheY-like"/>
    <property type="match status" value="1"/>
</dbReference>
<keyword evidence="7" id="KW-1185">Reference proteome</keyword>
<dbReference type="SMART" id="SM00448">
    <property type="entry name" value="REC"/>
    <property type="match status" value="1"/>
</dbReference>
<dbReference type="Pfam" id="PF00072">
    <property type="entry name" value="Response_reg"/>
    <property type="match status" value="1"/>
</dbReference>
<dbReference type="Pfam" id="PF00196">
    <property type="entry name" value="GerE"/>
    <property type="match status" value="1"/>
</dbReference>
<name>A0A972FVG5_9FLAO</name>
<dbReference type="CDD" id="cd17535">
    <property type="entry name" value="REC_NarL-like"/>
    <property type="match status" value="1"/>
</dbReference>
<protein>
    <submittedName>
        <fullName evidence="6">Response regulator transcription factor</fullName>
    </submittedName>
</protein>
<dbReference type="SMART" id="SM00421">
    <property type="entry name" value="HTH_LUXR"/>
    <property type="match status" value="1"/>
</dbReference>
<dbReference type="InterPro" id="IPR016032">
    <property type="entry name" value="Sig_transdc_resp-reg_C-effctor"/>
</dbReference>
<dbReference type="CDD" id="cd06170">
    <property type="entry name" value="LuxR_C_like"/>
    <property type="match status" value="1"/>
</dbReference>
<dbReference type="Proteomes" id="UP000712080">
    <property type="component" value="Unassembled WGS sequence"/>
</dbReference>
<dbReference type="EMBL" id="JAAMPU010000108">
    <property type="protein sequence ID" value="NMH29438.1"/>
    <property type="molecule type" value="Genomic_DNA"/>
</dbReference>
<evidence type="ECO:0000256" key="2">
    <source>
        <dbReference type="ARBA" id="ARBA00023125"/>
    </source>
</evidence>
<dbReference type="PROSITE" id="PS50110">
    <property type="entry name" value="RESPONSE_REGULATORY"/>
    <property type="match status" value="1"/>
</dbReference>
<dbReference type="PANTHER" id="PTHR43214">
    <property type="entry name" value="TWO-COMPONENT RESPONSE REGULATOR"/>
    <property type="match status" value="1"/>
</dbReference>
<keyword evidence="1 3" id="KW-0597">Phosphoprotein</keyword>
<gene>
    <name evidence="6" type="ORF">G6047_15470</name>
</gene>
<comment type="caution">
    <text evidence="6">The sequence shown here is derived from an EMBL/GenBank/DDBJ whole genome shotgun (WGS) entry which is preliminary data.</text>
</comment>
<feature type="modified residue" description="4-aspartylphosphate" evidence="3">
    <location>
        <position position="54"/>
    </location>
</feature>
<evidence type="ECO:0000313" key="7">
    <source>
        <dbReference type="Proteomes" id="UP000712080"/>
    </source>
</evidence>
<accession>A0A972FVG5</accession>
<dbReference type="PANTHER" id="PTHR43214:SF43">
    <property type="entry name" value="TWO-COMPONENT RESPONSE REGULATOR"/>
    <property type="match status" value="1"/>
</dbReference>
<dbReference type="Gene3D" id="3.40.50.2300">
    <property type="match status" value="1"/>
</dbReference>
<dbReference type="PROSITE" id="PS00622">
    <property type="entry name" value="HTH_LUXR_1"/>
    <property type="match status" value="1"/>
</dbReference>
<proteinExistence type="predicted"/>